<dbReference type="InterPro" id="IPR005160">
    <property type="entry name" value="Ku_C"/>
</dbReference>
<keyword evidence="16" id="KW-0539">Nucleus</keyword>
<dbReference type="PANTHER" id="PTHR12604">
    <property type="entry name" value="KU AUTOANTIGEN DNA HELICASE"/>
    <property type="match status" value="1"/>
</dbReference>
<accession>A0ABR3GMP0</accession>
<dbReference type="SUPFAM" id="SSF53300">
    <property type="entry name" value="vWA-like"/>
    <property type="match status" value="1"/>
</dbReference>
<keyword evidence="15" id="KW-0234">DNA repair</keyword>
<evidence type="ECO:0000256" key="20">
    <source>
        <dbReference type="SAM" id="MobiDB-lite"/>
    </source>
</evidence>
<evidence type="ECO:0000256" key="14">
    <source>
        <dbReference type="ARBA" id="ARBA00023172"/>
    </source>
</evidence>
<evidence type="ECO:0000256" key="16">
    <source>
        <dbReference type="ARBA" id="ARBA00023242"/>
    </source>
</evidence>
<dbReference type="PROSITE" id="PS50800">
    <property type="entry name" value="SAP"/>
    <property type="match status" value="1"/>
</dbReference>
<dbReference type="GO" id="GO:0004386">
    <property type="term" value="F:helicase activity"/>
    <property type="evidence" value="ECO:0007669"/>
    <property type="project" value="UniProtKB-KW"/>
</dbReference>
<evidence type="ECO:0000256" key="7">
    <source>
        <dbReference type="ARBA" id="ARBA00022741"/>
    </source>
</evidence>
<keyword evidence="7" id="KW-0547">Nucleotide-binding</keyword>
<dbReference type="InterPro" id="IPR006164">
    <property type="entry name" value="DNA_bd_Ku70/Ku80"/>
</dbReference>
<dbReference type="Gene3D" id="3.40.50.410">
    <property type="entry name" value="von Willebrand factor, type A domain"/>
    <property type="match status" value="1"/>
</dbReference>
<evidence type="ECO:0000256" key="2">
    <source>
        <dbReference type="ARBA" id="ARBA00004574"/>
    </source>
</evidence>
<keyword evidence="11" id="KW-0067">ATP-binding</keyword>
<evidence type="ECO:0000256" key="11">
    <source>
        <dbReference type="ARBA" id="ARBA00022840"/>
    </source>
</evidence>
<dbReference type="CDD" id="cd01458">
    <property type="entry name" value="vWA_ku"/>
    <property type="match status" value="1"/>
</dbReference>
<comment type="caution">
    <text evidence="22">The sequence shown here is derived from an EMBL/GenBank/DDBJ whole genome shotgun (WGS) entry which is preliminary data.</text>
</comment>
<evidence type="ECO:0000256" key="4">
    <source>
        <dbReference type="ARBA" id="ARBA00012551"/>
    </source>
</evidence>
<dbReference type="InterPro" id="IPR036465">
    <property type="entry name" value="vWFA_dom_sf"/>
</dbReference>
<dbReference type="Pfam" id="PF03730">
    <property type="entry name" value="Ku_C"/>
    <property type="match status" value="1"/>
</dbReference>
<evidence type="ECO:0000256" key="13">
    <source>
        <dbReference type="ARBA" id="ARBA00023125"/>
    </source>
</evidence>
<evidence type="ECO:0000256" key="6">
    <source>
        <dbReference type="ARBA" id="ARBA00022454"/>
    </source>
</evidence>
<evidence type="ECO:0000256" key="18">
    <source>
        <dbReference type="ARBA" id="ARBA00031811"/>
    </source>
</evidence>
<dbReference type="Gene3D" id="1.10.720.30">
    <property type="entry name" value="SAP domain"/>
    <property type="match status" value="1"/>
</dbReference>
<evidence type="ECO:0000256" key="19">
    <source>
        <dbReference type="ARBA" id="ARBA00047995"/>
    </source>
</evidence>
<evidence type="ECO:0000256" key="9">
    <source>
        <dbReference type="ARBA" id="ARBA00022801"/>
    </source>
</evidence>
<evidence type="ECO:0000256" key="15">
    <source>
        <dbReference type="ARBA" id="ARBA00023204"/>
    </source>
</evidence>
<keyword evidence="23" id="KW-1185">Reference proteome</keyword>
<keyword evidence="10 22" id="KW-0347">Helicase</keyword>
<dbReference type="InterPro" id="IPR036361">
    <property type="entry name" value="SAP_dom_sf"/>
</dbReference>
<reference evidence="22 23" key="1">
    <citation type="submission" date="2024-02" db="EMBL/GenBank/DDBJ databases">
        <title>Discinaceae phylogenomics.</title>
        <authorList>
            <person name="Dirks A.C."/>
            <person name="James T.Y."/>
        </authorList>
    </citation>
    <scope>NUCLEOTIDE SEQUENCE [LARGE SCALE GENOMIC DNA]</scope>
    <source>
        <strain evidence="22 23">ACD0624</strain>
    </source>
</reference>
<dbReference type="SUPFAM" id="SSF100939">
    <property type="entry name" value="SPOC domain-like"/>
    <property type="match status" value="1"/>
</dbReference>
<comment type="catalytic activity">
    <reaction evidence="19">
        <text>ATP + H2O = ADP + phosphate + H(+)</text>
        <dbReference type="Rhea" id="RHEA:13065"/>
        <dbReference type="ChEBI" id="CHEBI:15377"/>
        <dbReference type="ChEBI" id="CHEBI:15378"/>
        <dbReference type="ChEBI" id="CHEBI:30616"/>
        <dbReference type="ChEBI" id="CHEBI:43474"/>
        <dbReference type="ChEBI" id="CHEBI:456216"/>
        <dbReference type="EC" id="3.6.4.12"/>
    </reaction>
</comment>
<comment type="function">
    <text evidence="17">Single-stranded DNA-dependent ATP-dependent helicase. Involved in non-homologous end joining (NHEJ) DNA double strand break repair. DNA-binding is sequence-independent but has a high affinity to nicks in double-stranded DNA and to the ends of duplex DNA. Binds to naturally occurring chromosomal ends, and therefore provides chromosomal end protection. Required also for telomere recombination to repair telomeric ends in the absence of telomerase. KU70, of the KU70/KU80 heterodimer, binds to the stem loop of TLC1, the RNA component of telomerase. Involved in telomere maintenance. Interacts with telomeric repeats and subtelomeric sequences thereby controlling telomere length and protecting against subtelomeric rearrangement. Maintains telomeric chromatin, which is involved in silencing the expression of genes located at the telomere. Required for mating-type switching.</text>
</comment>
<keyword evidence="13" id="KW-0238">DNA-binding</keyword>
<evidence type="ECO:0000256" key="1">
    <source>
        <dbReference type="ARBA" id="ARBA00004123"/>
    </source>
</evidence>
<sequence>MSGERKWSPKDDEVDEEEEENTLLYQSHKDAILFAIHVSESMLSTFDGDDPMNTEDDPKPSKCKSKSVSAVRTALQCAYAVLQSRIISNPNDMMGILLFGTEKTRFQNESGSGGYQHCYLLLDLDVPDADGIRGLKKLIEDPEEFAEVLAPAKEQVSMANVLFAANQVFTTKAANFQSRRLFIVTDDDDPHANDRALKNSSITRARDLYDLGVRIDPFFISNPTKKGGFDASRFYDDIIYRAPGDEDEENFITSTTTNGTMRLKEMVSSIKSKTTAKRALFSTKLEFGPGLSIGVRGYLLYKRQEKARSHYVYTSAEKAKIVKGVTTKIAADTAKLVEKTEIRKAYKFGGEQVVFTPEEMKAMRNFGEPTIRIIGFKPSSCLQFDQNAKPANFIYPDESTYIGSTRTFAALHKKLVDSDKIGICWCIARRNASPQVCAMLPSIEVVENNIQIHPPGLFLVSLPFADDIRQNPEVPLIKAPAPLIDRMRAIVKQLHMPKGYMPDKYSNPALQWHYRILQAIALDEDLPDKAEDKTLPKFKLIDKHSGSQIKEWFEELEVASEGLSVGTSSLKAGTKRSVITVRDPAEGPSKRVKGIKSEHDDEIESAWNSGTLGKLTVAKLKPWLQDRGLNATGKKADLISVVESHFESKRG</sequence>
<dbReference type="InterPro" id="IPR006165">
    <property type="entry name" value="Ku70"/>
</dbReference>
<feature type="domain" description="SAP" evidence="21">
    <location>
        <begin position="612"/>
        <end position="646"/>
    </location>
</feature>
<dbReference type="Gene3D" id="4.10.970.10">
    <property type="entry name" value="Ku70, bridge and pillars"/>
    <property type="match status" value="1"/>
</dbReference>
<feature type="compositionally biased region" description="Acidic residues" evidence="20">
    <location>
        <begin position="12"/>
        <end position="21"/>
    </location>
</feature>
<evidence type="ECO:0000256" key="8">
    <source>
        <dbReference type="ARBA" id="ARBA00022763"/>
    </source>
</evidence>
<dbReference type="PANTHER" id="PTHR12604:SF2">
    <property type="entry name" value="X-RAY REPAIR CROSS-COMPLEMENTING PROTEIN 6"/>
    <property type="match status" value="1"/>
</dbReference>
<evidence type="ECO:0000256" key="3">
    <source>
        <dbReference type="ARBA" id="ARBA00005240"/>
    </source>
</evidence>
<dbReference type="SMART" id="SM00513">
    <property type="entry name" value="SAP"/>
    <property type="match status" value="1"/>
</dbReference>
<gene>
    <name evidence="22" type="primary">KU70</name>
    <name evidence="22" type="ORF">Q9L58_003838</name>
</gene>
<keyword evidence="12" id="KW-0779">Telomere</keyword>
<keyword evidence="14" id="KW-0233">DNA recombination</keyword>
<evidence type="ECO:0000313" key="23">
    <source>
        <dbReference type="Proteomes" id="UP001447188"/>
    </source>
</evidence>
<dbReference type="CDD" id="cd00788">
    <property type="entry name" value="KU70"/>
    <property type="match status" value="1"/>
</dbReference>
<dbReference type="Pfam" id="PF02735">
    <property type="entry name" value="Ku"/>
    <property type="match status" value="1"/>
</dbReference>
<dbReference type="NCBIfam" id="TIGR00578">
    <property type="entry name" value="ku70"/>
    <property type="match status" value="1"/>
</dbReference>
<dbReference type="InterPro" id="IPR003034">
    <property type="entry name" value="SAP_dom"/>
</dbReference>
<keyword evidence="8" id="KW-0227">DNA damage</keyword>
<evidence type="ECO:0000256" key="10">
    <source>
        <dbReference type="ARBA" id="ARBA00022806"/>
    </source>
</evidence>
<feature type="compositionally biased region" description="Basic and acidic residues" evidence="20">
    <location>
        <begin position="1"/>
        <end position="11"/>
    </location>
</feature>
<feature type="region of interest" description="Disordered" evidence="20">
    <location>
        <begin position="1"/>
        <end position="22"/>
    </location>
</feature>
<dbReference type="InterPro" id="IPR047087">
    <property type="entry name" value="KU70_core_dom"/>
</dbReference>
<dbReference type="PIRSF" id="PIRSF003033">
    <property type="entry name" value="Ku70"/>
    <property type="match status" value="1"/>
</dbReference>
<evidence type="ECO:0000256" key="17">
    <source>
        <dbReference type="ARBA" id="ARBA00024890"/>
    </source>
</evidence>
<proteinExistence type="inferred from homology"/>
<keyword evidence="9" id="KW-0378">Hydrolase</keyword>
<dbReference type="Pfam" id="PF02037">
    <property type="entry name" value="SAP"/>
    <property type="match status" value="1"/>
</dbReference>
<comment type="similarity">
    <text evidence="3">Belongs to the ku70 family.</text>
</comment>
<protein>
    <recommendedName>
        <fullName evidence="5">ATP-dependent DNA helicase II subunit 1</fullName>
        <ecNumber evidence="4">3.6.4.12</ecNumber>
    </recommendedName>
    <alternativeName>
        <fullName evidence="18">ATP-dependent DNA helicase II subunit Ku70</fullName>
    </alternativeName>
</protein>
<dbReference type="Proteomes" id="UP001447188">
    <property type="component" value="Unassembled WGS sequence"/>
</dbReference>
<evidence type="ECO:0000313" key="22">
    <source>
        <dbReference type="EMBL" id="KAL0637189.1"/>
    </source>
</evidence>
<dbReference type="Pfam" id="PF03731">
    <property type="entry name" value="Ku_N"/>
    <property type="match status" value="1"/>
</dbReference>
<dbReference type="Gene3D" id="1.10.1600.10">
    <property type="match status" value="1"/>
</dbReference>
<dbReference type="EC" id="3.6.4.12" evidence="4"/>
<evidence type="ECO:0000256" key="12">
    <source>
        <dbReference type="ARBA" id="ARBA00022895"/>
    </source>
</evidence>
<dbReference type="EMBL" id="JBBBZM010000038">
    <property type="protein sequence ID" value="KAL0637189.1"/>
    <property type="molecule type" value="Genomic_DNA"/>
</dbReference>
<dbReference type="InterPro" id="IPR016194">
    <property type="entry name" value="SPOC-like_C_dom_sf"/>
</dbReference>
<dbReference type="Gene3D" id="2.40.290.10">
    <property type="match status" value="1"/>
</dbReference>
<dbReference type="SUPFAM" id="SSF68906">
    <property type="entry name" value="SAP domain"/>
    <property type="match status" value="1"/>
</dbReference>
<evidence type="ECO:0000259" key="21">
    <source>
        <dbReference type="PROSITE" id="PS50800"/>
    </source>
</evidence>
<dbReference type="SMART" id="SM00559">
    <property type="entry name" value="Ku78"/>
    <property type="match status" value="1"/>
</dbReference>
<keyword evidence="6" id="KW-0158">Chromosome</keyword>
<evidence type="ECO:0000256" key="5">
    <source>
        <dbReference type="ARBA" id="ARBA00021796"/>
    </source>
</evidence>
<name>A0ABR3GMP0_9PEZI</name>
<comment type="subcellular location">
    <subcellularLocation>
        <location evidence="2">Chromosome</location>
        <location evidence="2">Telomere</location>
    </subcellularLocation>
    <subcellularLocation>
        <location evidence="1">Nucleus</location>
    </subcellularLocation>
</comment>
<dbReference type="InterPro" id="IPR005161">
    <property type="entry name" value="Ku_N"/>
</dbReference>
<organism evidence="22 23">
    <name type="scientific">Discina gigas</name>
    <dbReference type="NCBI Taxonomy" id="1032678"/>
    <lineage>
        <taxon>Eukaryota</taxon>
        <taxon>Fungi</taxon>
        <taxon>Dikarya</taxon>
        <taxon>Ascomycota</taxon>
        <taxon>Pezizomycotina</taxon>
        <taxon>Pezizomycetes</taxon>
        <taxon>Pezizales</taxon>
        <taxon>Discinaceae</taxon>
        <taxon>Discina</taxon>
    </lineage>
</organism>
<dbReference type="InterPro" id="IPR027388">
    <property type="entry name" value="Ku70_bridge/pillars_dom_sf"/>
</dbReference>